<protein>
    <submittedName>
        <fullName evidence="2">Putative secreted protein</fullName>
    </submittedName>
</protein>
<dbReference type="HOGENOM" id="CLU_905254_0_0_11"/>
<feature type="compositionally biased region" description="Low complexity" evidence="1">
    <location>
        <begin position="56"/>
        <end position="78"/>
    </location>
</feature>
<gene>
    <name evidence="2" type="ordered locus">cauri_2232</name>
</gene>
<dbReference type="EMBL" id="CP001601">
    <property type="protein sequence ID" value="ACP33823.1"/>
    <property type="molecule type" value="Genomic_DNA"/>
</dbReference>
<evidence type="ECO:0000313" key="2">
    <source>
        <dbReference type="EMBL" id="ACP33823.1"/>
    </source>
</evidence>
<dbReference type="eggNOG" id="ENOG5031IWJ">
    <property type="taxonomic scope" value="Bacteria"/>
</dbReference>
<name>C3PJD7_CORA7</name>
<dbReference type="KEGG" id="car:cauri_2232"/>
<dbReference type="Proteomes" id="UP000002077">
    <property type="component" value="Chromosome"/>
</dbReference>
<feature type="region of interest" description="Disordered" evidence="1">
    <location>
        <begin position="41"/>
        <end position="109"/>
    </location>
</feature>
<feature type="compositionally biased region" description="Basic and acidic residues" evidence="1">
    <location>
        <begin position="79"/>
        <end position="94"/>
    </location>
</feature>
<evidence type="ECO:0000256" key="1">
    <source>
        <dbReference type="SAM" id="MobiDB-lite"/>
    </source>
</evidence>
<accession>C3PJD7</accession>
<sequence>MLQPGNTQREDCLRGTIQNMKKLLSILSASLMACAVASCSSTSEPASDEPQFQQNSASSASSESASSSSTEAAASSSAKPDKDKPGGLKERDPQDFMTGGDLATIPNPIPAVKSPDGRVLCLIHEEADAPNCKVEFADPPIYPGPVMQSWRANAVSYLGDRGFFPVWAIEFYTPTEVATLNEGETVSFDGGTFEALSGNKFVVKANGHHFTVEDDGQYYSDTFPAKPDANGMANTGAVCGESGTRGEETGLVYVQEDGTDCNDAMELLDEYANHDWQAGEGGNRGHLTTDLGHCSYGAPKLWEDTPENRLLGCSLDSGGSIVVITPRNMETMP</sequence>
<dbReference type="STRING" id="548476.cauri_2232"/>
<feature type="compositionally biased region" description="Polar residues" evidence="1">
    <location>
        <begin position="41"/>
        <end position="55"/>
    </location>
</feature>
<organism evidence="2 3">
    <name type="scientific">Corynebacterium aurimucosum (strain ATCC 700975 / DSM 44827 / CIP 107346 / CN-1)</name>
    <name type="common">Corynebacterium nigricans</name>
    <dbReference type="NCBI Taxonomy" id="548476"/>
    <lineage>
        <taxon>Bacteria</taxon>
        <taxon>Bacillati</taxon>
        <taxon>Actinomycetota</taxon>
        <taxon>Actinomycetes</taxon>
        <taxon>Mycobacteriales</taxon>
        <taxon>Corynebacteriaceae</taxon>
        <taxon>Corynebacterium</taxon>
    </lineage>
</organism>
<proteinExistence type="predicted"/>
<evidence type="ECO:0000313" key="3">
    <source>
        <dbReference type="Proteomes" id="UP000002077"/>
    </source>
</evidence>
<reference evidence="2 3" key="1">
    <citation type="journal article" date="2010" name="BMC Genomics">
        <title>Complete genome sequence and lifestyle of black-pigmented Corynebacterium aurimucosum ATCC 700975 (formerly C. nigricans CN-1) isolated from a vaginal swab of a woman with spontaneous abortion.</title>
        <authorList>
            <person name="Trost E."/>
            <person name="Gotker S."/>
            <person name="Schneider J."/>
            <person name="Schneiker-Bekel S."/>
            <person name="Szczepanowski R."/>
            <person name="Tilker A."/>
            <person name="Viehoever P."/>
            <person name="Arnold W."/>
            <person name="Bekel T."/>
            <person name="Blom J."/>
            <person name="Gartemann K.H."/>
            <person name="Linke B."/>
            <person name="Goesmann A."/>
            <person name="Puhler A."/>
            <person name="Shukla S.K."/>
            <person name="Tauch A."/>
        </authorList>
    </citation>
    <scope>NUCLEOTIDE SEQUENCE [LARGE SCALE GENOMIC DNA]</scope>
    <source>
        <strain evidence="3">ATCC 700975 / DSM 44827 / CIP 107346 / CN-1</strain>
    </source>
</reference>
<keyword evidence="3" id="KW-1185">Reference proteome</keyword>
<dbReference type="AlphaFoldDB" id="C3PJD7"/>